<protein>
    <submittedName>
        <fullName evidence="2">Uncharacterized protein</fullName>
    </submittedName>
</protein>
<dbReference type="Proteomes" id="UP000014074">
    <property type="component" value="Unassembled WGS sequence"/>
</dbReference>
<dbReference type="AlphaFoldDB" id="R8BLB4"/>
<dbReference type="OrthoDB" id="5403747at2759"/>
<dbReference type="EMBL" id="KB933104">
    <property type="protein sequence ID" value="EOO00153.1"/>
    <property type="molecule type" value="Genomic_DNA"/>
</dbReference>
<feature type="compositionally biased region" description="Basic residues" evidence="1">
    <location>
        <begin position="132"/>
        <end position="144"/>
    </location>
</feature>
<dbReference type="KEGG" id="tmn:UCRPA7_4371"/>
<feature type="region of interest" description="Disordered" evidence="1">
    <location>
        <begin position="76"/>
        <end position="163"/>
    </location>
</feature>
<keyword evidence="3" id="KW-1185">Reference proteome</keyword>
<name>R8BLB4_PHAM7</name>
<dbReference type="RefSeq" id="XP_007915108.1">
    <property type="nucleotide sequence ID" value="XM_007916917.1"/>
</dbReference>
<dbReference type="HOGENOM" id="CLU_1788162_0_0_1"/>
<accession>R8BLB4</accession>
<gene>
    <name evidence="2" type="ORF">UCRPA7_4371</name>
</gene>
<reference evidence="3" key="1">
    <citation type="journal article" date="2013" name="Genome Announc.">
        <title>Draft genome sequence of the ascomycete Phaeoacremonium aleophilum strain UCR-PA7, a causal agent of the esca disease complex in grapevines.</title>
        <authorList>
            <person name="Blanco-Ulate B."/>
            <person name="Rolshausen P."/>
            <person name="Cantu D."/>
        </authorList>
    </citation>
    <scope>NUCLEOTIDE SEQUENCE [LARGE SCALE GENOMIC DNA]</scope>
    <source>
        <strain evidence="3">UCR-PA7</strain>
    </source>
</reference>
<evidence type="ECO:0000313" key="2">
    <source>
        <dbReference type="EMBL" id="EOO00153.1"/>
    </source>
</evidence>
<sequence>MAPKDQSTLKPALSDRDMKLAIIAWQCLDGDVKLQMGKFARLGGYANLNSAQANWGRVKAKLKAMGREYELNAAAAADPVADPNEKRISNANDGNNDNISEKTTALRKRKHDDIETEEQDGRAEGTTLTKKAAMRRPTKAKAAKSVKVEEEGSGEVKTEYMAE</sequence>
<evidence type="ECO:0000313" key="3">
    <source>
        <dbReference type="Proteomes" id="UP000014074"/>
    </source>
</evidence>
<evidence type="ECO:0000256" key="1">
    <source>
        <dbReference type="SAM" id="MobiDB-lite"/>
    </source>
</evidence>
<proteinExistence type="predicted"/>
<dbReference type="GeneID" id="19324816"/>
<feature type="compositionally biased region" description="Polar residues" evidence="1">
    <location>
        <begin position="89"/>
        <end position="103"/>
    </location>
</feature>
<organism evidence="2 3">
    <name type="scientific">Phaeoacremonium minimum (strain UCR-PA7)</name>
    <name type="common">Esca disease fungus</name>
    <name type="synonym">Togninia minima</name>
    <dbReference type="NCBI Taxonomy" id="1286976"/>
    <lineage>
        <taxon>Eukaryota</taxon>
        <taxon>Fungi</taxon>
        <taxon>Dikarya</taxon>
        <taxon>Ascomycota</taxon>
        <taxon>Pezizomycotina</taxon>
        <taxon>Sordariomycetes</taxon>
        <taxon>Sordariomycetidae</taxon>
        <taxon>Togniniales</taxon>
        <taxon>Togniniaceae</taxon>
        <taxon>Phaeoacremonium</taxon>
    </lineage>
</organism>
<feature type="compositionally biased region" description="Basic and acidic residues" evidence="1">
    <location>
        <begin position="146"/>
        <end position="163"/>
    </location>
</feature>